<dbReference type="RefSeq" id="WP_270113664.1">
    <property type="nucleotide sequence ID" value="NZ_BAAAOL010000017.1"/>
</dbReference>
<protein>
    <recommendedName>
        <fullName evidence="1">DUF5753 domain-containing protein</fullName>
    </recommendedName>
</protein>
<reference evidence="2" key="1">
    <citation type="submission" date="2022-12" db="EMBL/GenBank/DDBJ databases">
        <title>Reference genome sequencing for broad-spectrum identification of bacterial and archaeal isolates by mass spectrometry.</title>
        <authorList>
            <person name="Sekiguchi Y."/>
            <person name="Tourlousse D.M."/>
        </authorList>
    </citation>
    <scope>NUCLEOTIDE SEQUENCE</scope>
    <source>
        <strain evidence="2">LLR39Z86</strain>
    </source>
</reference>
<keyword evidence="3" id="KW-1185">Reference proteome</keyword>
<dbReference type="SUPFAM" id="SSF47413">
    <property type="entry name" value="lambda repressor-like DNA-binding domains"/>
    <property type="match status" value="1"/>
</dbReference>
<evidence type="ECO:0000313" key="3">
    <source>
        <dbReference type="Proteomes" id="UP001144313"/>
    </source>
</evidence>
<comment type="caution">
    <text evidence="2">The sequence shown here is derived from an EMBL/GenBank/DDBJ whole genome shotgun (WGS) entry which is preliminary data.</text>
</comment>
<evidence type="ECO:0000259" key="1">
    <source>
        <dbReference type="Pfam" id="PF19054"/>
    </source>
</evidence>
<feature type="domain" description="DUF5753" evidence="1">
    <location>
        <begin position="99"/>
        <end position="263"/>
    </location>
</feature>
<gene>
    <name evidence="2" type="ORF">GALLR39Z86_31880</name>
</gene>
<dbReference type="EMBL" id="BSDT01000001">
    <property type="protein sequence ID" value="GLI43338.1"/>
    <property type="molecule type" value="Genomic_DNA"/>
</dbReference>
<dbReference type="InterPro" id="IPR010982">
    <property type="entry name" value="Lambda_DNA-bd_dom_sf"/>
</dbReference>
<name>A0A9W6GAQ8_9ACTN</name>
<organism evidence="2 3">
    <name type="scientific">Glycomyces algeriensis</name>
    <dbReference type="NCBI Taxonomy" id="256037"/>
    <lineage>
        <taxon>Bacteria</taxon>
        <taxon>Bacillati</taxon>
        <taxon>Actinomycetota</taxon>
        <taxon>Actinomycetes</taxon>
        <taxon>Glycomycetales</taxon>
        <taxon>Glycomycetaceae</taxon>
        <taxon>Glycomyces</taxon>
    </lineage>
</organism>
<sequence length="278" mass="32093">MVIEDSAWWFLKTMGRTHRIRSHRTQKEVGDAIPRSEDTVRAWELGRADIPVALADLYGKACGMDDESAGYMRMVAAARKRGEPIQADTRFNALFISLAEQYSGFIFKFDALVIPGPLQLHGYHYDVVRLAEPFATSAWLDNGWKFKETRQRALKERVDRPTIQFLIGESALLQLRQVSEELYQGQMAHLRNWAKRPGVSIRILRGPVLAKRSNFEIYEPGDNDLACPPFVYTESVDSSWCIDDPSRIPSYDDLRKKLWKMAIRIEVYHDDDRRDRLA</sequence>
<accession>A0A9W6GAQ8</accession>
<proteinExistence type="predicted"/>
<dbReference type="Pfam" id="PF19054">
    <property type="entry name" value="DUF5753"/>
    <property type="match status" value="1"/>
</dbReference>
<evidence type="ECO:0000313" key="2">
    <source>
        <dbReference type="EMBL" id="GLI43338.1"/>
    </source>
</evidence>
<dbReference type="Proteomes" id="UP001144313">
    <property type="component" value="Unassembled WGS sequence"/>
</dbReference>
<dbReference type="InterPro" id="IPR043917">
    <property type="entry name" value="DUF5753"/>
</dbReference>
<dbReference type="GO" id="GO:0003677">
    <property type="term" value="F:DNA binding"/>
    <property type="evidence" value="ECO:0007669"/>
    <property type="project" value="InterPro"/>
</dbReference>
<dbReference type="AlphaFoldDB" id="A0A9W6GAQ8"/>